<protein>
    <submittedName>
        <fullName evidence="3">S-layer homology domain-containing protein</fullName>
    </submittedName>
</protein>
<feature type="domain" description="SLH" evidence="2">
    <location>
        <begin position="409"/>
        <end position="472"/>
    </location>
</feature>
<dbReference type="PANTHER" id="PTHR43308:SF5">
    <property type="entry name" value="S-LAYER PROTEIN _ PEPTIDOGLYCAN ENDO-BETA-N-ACETYLGLUCOSAMINIDASE"/>
    <property type="match status" value="1"/>
</dbReference>
<name>A0ABU4GAA0_9BACL</name>
<feature type="signal peptide" evidence="1">
    <location>
        <begin position="1"/>
        <end position="30"/>
    </location>
</feature>
<reference evidence="3 4" key="1">
    <citation type="submission" date="2023-06" db="EMBL/GenBank/DDBJ databases">
        <title>Sporosarcina sp. nov., isolated from Korean traditional fermented seafood 'Jeotgal'.</title>
        <authorList>
            <person name="Yang A.I."/>
            <person name="Shin N.-R."/>
        </authorList>
    </citation>
    <scope>NUCLEOTIDE SEQUENCE [LARGE SCALE GENOMIC DNA]</scope>
    <source>
        <strain evidence="3 4">KCTC13119</strain>
    </source>
</reference>
<comment type="caution">
    <text evidence="3">The sequence shown here is derived from an EMBL/GenBank/DDBJ whole genome shotgun (WGS) entry which is preliminary data.</text>
</comment>
<dbReference type="EMBL" id="JAUBDI010000003">
    <property type="protein sequence ID" value="MDW0112507.1"/>
    <property type="molecule type" value="Genomic_DNA"/>
</dbReference>
<proteinExistence type="predicted"/>
<dbReference type="InterPro" id="IPR001119">
    <property type="entry name" value="SLH_dom"/>
</dbReference>
<dbReference type="RefSeq" id="WP_317942399.1">
    <property type="nucleotide sequence ID" value="NZ_JAUBDI010000003.1"/>
</dbReference>
<evidence type="ECO:0000259" key="2">
    <source>
        <dbReference type="PROSITE" id="PS51272"/>
    </source>
</evidence>
<keyword evidence="1" id="KW-0732">Signal</keyword>
<organism evidence="3 4">
    <name type="scientific">Sporosarcina saromensis</name>
    <dbReference type="NCBI Taxonomy" id="359365"/>
    <lineage>
        <taxon>Bacteria</taxon>
        <taxon>Bacillati</taxon>
        <taxon>Bacillota</taxon>
        <taxon>Bacilli</taxon>
        <taxon>Bacillales</taxon>
        <taxon>Caryophanaceae</taxon>
        <taxon>Sporosarcina</taxon>
    </lineage>
</organism>
<sequence>MIQFIKQFKFMLVLCLTLLLTNFLSTPVEAAPPDYSGGVANEYTYEEAFFLDSYPITFSGKPTITERKTKDKITKTYRFNLTSKSGDKLTRSIVYETTLENRADKGQTTSQTTIKSYSEKITTASKAVFTLDDFQFSQAAVNDNRPASDFYSGDLVGRKIYKVTRPGAPKDYTKLITVHMTGRNMGYENFWGATETQIIDYEIITNSGTTFVTSKVSDSKTKTLKYQPHDPSISSFPGGHIVVSNSEMVGKYTYAYPYYSRAGVIELSQKNATSIERLIVPKFRDLNKHWAKDAIEKLYSIGVFDETSQFFSPNTPMNRYQYTIGVLKAVDMRVYDTKSKVNSTKSIFKDIDRRDKGYSYIESAVNQGIIHGITADTFKPDDPITRAQAVAVLVRALGMEGRAPSPGYKTKFSDDRLIPNWAKDSAYVAYELGLVQGDAHKRFKPQQQLTRAEASAMIQRFLEFLEHDLQENYREDILQMN</sequence>
<dbReference type="PANTHER" id="PTHR43308">
    <property type="entry name" value="OUTER MEMBRANE PROTEIN ALPHA-RELATED"/>
    <property type="match status" value="1"/>
</dbReference>
<evidence type="ECO:0000313" key="3">
    <source>
        <dbReference type="EMBL" id="MDW0112507.1"/>
    </source>
</evidence>
<keyword evidence="4" id="KW-1185">Reference proteome</keyword>
<gene>
    <name evidence="3" type="ORF">QT711_04865</name>
</gene>
<dbReference type="Proteomes" id="UP001282284">
    <property type="component" value="Unassembled WGS sequence"/>
</dbReference>
<feature type="domain" description="SLH" evidence="2">
    <location>
        <begin position="344"/>
        <end position="407"/>
    </location>
</feature>
<dbReference type="Pfam" id="PF00395">
    <property type="entry name" value="SLH"/>
    <property type="match status" value="3"/>
</dbReference>
<dbReference type="InterPro" id="IPR051465">
    <property type="entry name" value="Cell_Envelope_Struct_Comp"/>
</dbReference>
<feature type="chain" id="PRO_5046236396" evidence="1">
    <location>
        <begin position="31"/>
        <end position="481"/>
    </location>
</feature>
<evidence type="ECO:0000256" key="1">
    <source>
        <dbReference type="SAM" id="SignalP"/>
    </source>
</evidence>
<accession>A0ABU4GAA0</accession>
<feature type="domain" description="SLH" evidence="2">
    <location>
        <begin position="278"/>
        <end position="340"/>
    </location>
</feature>
<dbReference type="PROSITE" id="PS51272">
    <property type="entry name" value="SLH"/>
    <property type="match status" value="3"/>
</dbReference>
<evidence type="ECO:0000313" key="4">
    <source>
        <dbReference type="Proteomes" id="UP001282284"/>
    </source>
</evidence>